<gene>
    <name evidence="1" type="ORF">L0M14_21195</name>
</gene>
<evidence type="ECO:0000313" key="2">
    <source>
        <dbReference type="Proteomes" id="UP001649230"/>
    </source>
</evidence>
<keyword evidence="2" id="KW-1185">Reference proteome</keyword>
<keyword evidence="1" id="KW-0560">Oxidoreductase</keyword>
<reference evidence="1 2" key="1">
    <citation type="journal article" date="2024" name="Int. J. Syst. Evol. Microbiol.">
        <title>Paenibacillus hexagrammi sp. nov., a novel bacterium isolated from the gut content of Hexagrammos agrammus.</title>
        <authorList>
            <person name="Jung H.K."/>
            <person name="Kim D.G."/>
            <person name="Zin H."/>
            <person name="Park J."/>
            <person name="Jung H."/>
            <person name="Kim Y.O."/>
            <person name="Kong H.J."/>
            <person name="Kim J.W."/>
            <person name="Kim Y.S."/>
        </authorList>
    </citation>
    <scope>NUCLEOTIDE SEQUENCE [LARGE SCALE GENOMIC DNA]</scope>
    <source>
        <strain evidence="1 2">YPD9-1</strain>
    </source>
</reference>
<name>A0ABY3SGJ2_9BACL</name>
<dbReference type="EMBL" id="CP090978">
    <property type="protein sequence ID" value="UJF32215.1"/>
    <property type="molecule type" value="Genomic_DNA"/>
</dbReference>
<organism evidence="1 2">
    <name type="scientific">Paenibacillus hexagrammi</name>
    <dbReference type="NCBI Taxonomy" id="2908839"/>
    <lineage>
        <taxon>Bacteria</taxon>
        <taxon>Bacillati</taxon>
        <taxon>Bacillota</taxon>
        <taxon>Bacilli</taxon>
        <taxon>Bacillales</taxon>
        <taxon>Paenibacillaceae</taxon>
        <taxon>Paenibacillus</taxon>
    </lineage>
</organism>
<evidence type="ECO:0000313" key="1">
    <source>
        <dbReference type="EMBL" id="UJF32215.1"/>
    </source>
</evidence>
<accession>A0ABY3SGJ2</accession>
<proteinExistence type="predicted"/>
<dbReference type="GO" id="GO:0004601">
    <property type="term" value="F:peroxidase activity"/>
    <property type="evidence" value="ECO:0007669"/>
    <property type="project" value="UniProtKB-KW"/>
</dbReference>
<dbReference type="Proteomes" id="UP001649230">
    <property type="component" value="Chromosome"/>
</dbReference>
<sequence>MNYIWELIVLAQQAGMDKKELRFACAESFSPYMELSLPLLNAHEVEPDAEINPYYRFHDVFEELCDVENTDDAELRGTLFDIAVHFLGNLDVLQGMNKREFYTRFLVADMENGLFGETIQERIRLFSAKEKDIIGLHLLRCYETGEAEYMWKETVKRLFPGILLYAKSNSEGEFLLYLGRGEDNAVKERLQLLQELFLPLSSQVELFWSDHIGVIGVAETMRLGESVLY</sequence>
<protein>
    <submittedName>
        <fullName evidence="1">Iron-dependent peroxidase</fullName>
    </submittedName>
</protein>
<dbReference type="RefSeq" id="WP_235118559.1">
    <property type="nucleotide sequence ID" value="NZ_CP090978.1"/>
</dbReference>
<keyword evidence="1" id="KW-0575">Peroxidase</keyword>